<evidence type="ECO:0000313" key="3">
    <source>
        <dbReference type="Proteomes" id="UP000191988"/>
    </source>
</evidence>
<accession>A0A1S7NW59</accession>
<organism evidence="2 3">
    <name type="scientific">Agrobacterium tomkonis CFBP 6623</name>
    <dbReference type="NCBI Taxonomy" id="1183432"/>
    <lineage>
        <taxon>Bacteria</taxon>
        <taxon>Pseudomonadati</taxon>
        <taxon>Pseudomonadota</taxon>
        <taxon>Alphaproteobacteria</taxon>
        <taxon>Hyphomicrobiales</taxon>
        <taxon>Rhizobiaceae</taxon>
        <taxon>Rhizobium/Agrobacterium group</taxon>
        <taxon>Agrobacterium</taxon>
        <taxon>Agrobacterium tumefaciens complex</taxon>
    </lineage>
</organism>
<reference evidence="3" key="1">
    <citation type="submission" date="2016-01" db="EMBL/GenBank/DDBJ databases">
        <authorList>
            <person name="Regsiter A."/>
            <person name="william w."/>
        </authorList>
    </citation>
    <scope>NUCLEOTIDE SEQUENCE [LARGE SCALE GENOMIC DNA]</scope>
    <source>
        <strain evidence="3">CFBP 6623</strain>
    </source>
</reference>
<sequence>MTGDIPQLIDDARQFVPEDTPGALIDTSNKRHQESPPTSSMIWPAPRDSFEIVWSSAHIAGRPSRDSSHR</sequence>
<evidence type="ECO:0000313" key="2">
    <source>
        <dbReference type="EMBL" id="CUX12476.1"/>
    </source>
</evidence>
<gene>
    <name evidence="2" type="ORF">AGR3A_Cc170190</name>
</gene>
<evidence type="ECO:0000256" key="1">
    <source>
        <dbReference type="SAM" id="MobiDB-lite"/>
    </source>
</evidence>
<dbReference type="Proteomes" id="UP000191988">
    <property type="component" value="Unassembled WGS sequence"/>
</dbReference>
<feature type="region of interest" description="Disordered" evidence="1">
    <location>
        <begin position="1"/>
        <end position="44"/>
    </location>
</feature>
<dbReference type="EMBL" id="FBWK01000009">
    <property type="protein sequence ID" value="CUX12476.1"/>
    <property type="molecule type" value="Genomic_DNA"/>
</dbReference>
<dbReference type="AlphaFoldDB" id="A0A1S7NW59"/>
<dbReference type="STRING" id="1183432.AGR3A_Cc170190"/>
<proteinExistence type="predicted"/>
<keyword evidence="3" id="KW-1185">Reference proteome</keyword>
<protein>
    <submittedName>
        <fullName evidence="2">Uncharacterized protein</fullName>
    </submittedName>
</protein>
<name>A0A1S7NW59_9HYPH</name>